<sequence>MGTEWIRGQLQVVQCLGLSLPYATTVILSVVTLYIVLRYMSSRKLHPSEPTVLVPWIPLVGHLLGMALQGGRYMKHLALRSPHEPIFTLLLPGSRIYVVTDPSLAAAVQRNSGAFSFTPLIPDITKRVLGLDDETVKIVRQNLDPGPGEARGFLADMHDLVYRSLGPGHYLDSLSCDASQELCRQLCKLQTSLQQRSWHRGSTDLLSLVRHIVTTGTARYLFGDGNPISQRPELESAFWDFDKGLGGLLIGIFPYITACQAYRGRETVVAAFVDYLTSHQDAVASQVVRDRIRVEREWEMSTDMIARSALSFLFAGIVNTTTTTFWVVVRLFADPRLLEIVREEIKQALVASEEHHGPDTLSITFVRDKCPTLSAVFKESLRTGSENFSVRLVTKDTMLVDKYFLRRGAIVQISGGVIHADKSIWGDDADQFNHNRFLGAKSRGGVFHPAAFRGFGGGKTLCPGRHFAINEILLFTAMIVLSFDMESADGGPIRVPPKNDSVMPVHILEPGFKDRPKVIIKPRDDGVLLSRLVVTT</sequence>
<dbReference type="GO" id="GO:0016705">
    <property type="term" value="F:oxidoreductase activity, acting on paired donors, with incorporation or reduction of molecular oxygen"/>
    <property type="evidence" value="ECO:0007669"/>
    <property type="project" value="InterPro"/>
</dbReference>
<feature type="transmembrane region" description="Helical" evidence="8">
    <location>
        <begin position="20"/>
        <end position="37"/>
    </location>
</feature>
<comment type="similarity">
    <text evidence="2 7">Belongs to the cytochrome P450 family.</text>
</comment>
<evidence type="ECO:0000256" key="1">
    <source>
        <dbReference type="ARBA" id="ARBA00001971"/>
    </source>
</evidence>
<keyword evidence="8" id="KW-0472">Membrane</keyword>
<feature type="transmembrane region" description="Helical" evidence="8">
    <location>
        <begin position="310"/>
        <end position="333"/>
    </location>
</feature>
<comment type="cofactor">
    <cofactor evidence="1 6">
        <name>heme</name>
        <dbReference type="ChEBI" id="CHEBI:30413"/>
    </cofactor>
</comment>
<keyword evidence="5 7" id="KW-0503">Monooxygenase</keyword>
<dbReference type="InterPro" id="IPR001128">
    <property type="entry name" value="Cyt_P450"/>
</dbReference>
<keyword evidence="7" id="KW-0560">Oxidoreductase</keyword>
<evidence type="ECO:0000256" key="8">
    <source>
        <dbReference type="SAM" id="Phobius"/>
    </source>
</evidence>
<dbReference type="PANTHER" id="PTHR47582:SF1">
    <property type="entry name" value="P450, PUTATIVE (EUROFUNG)-RELATED"/>
    <property type="match status" value="1"/>
</dbReference>
<dbReference type="PROSITE" id="PS00086">
    <property type="entry name" value="CYTOCHROME_P450"/>
    <property type="match status" value="1"/>
</dbReference>
<protein>
    <submittedName>
        <fullName evidence="9">Cytochrome p450 protein</fullName>
    </submittedName>
</protein>
<dbReference type="InterPro" id="IPR002403">
    <property type="entry name" value="Cyt_P450_E_grp-IV"/>
</dbReference>
<dbReference type="InterPro" id="IPR053007">
    <property type="entry name" value="CYP450_monoxygenase_sec-met"/>
</dbReference>
<evidence type="ECO:0000313" key="9">
    <source>
        <dbReference type="EMBL" id="TQV97407.1"/>
    </source>
</evidence>
<dbReference type="Proteomes" id="UP000315783">
    <property type="component" value="Unassembled WGS sequence"/>
</dbReference>
<dbReference type="STRING" id="43265.A0A545V6R3"/>
<dbReference type="InterPro" id="IPR017972">
    <property type="entry name" value="Cyt_P450_CS"/>
</dbReference>
<keyword evidence="8" id="KW-1133">Transmembrane helix</keyword>
<dbReference type="PRINTS" id="PR00465">
    <property type="entry name" value="EP450IV"/>
</dbReference>
<comment type="caution">
    <text evidence="9">The sequence shown here is derived from an EMBL/GenBank/DDBJ whole genome shotgun (WGS) entry which is preliminary data.</text>
</comment>
<evidence type="ECO:0000256" key="4">
    <source>
        <dbReference type="ARBA" id="ARBA00023004"/>
    </source>
</evidence>
<evidence type="ECO:0000256" key="5">
    <source>
        <dbReference type="ARBA" id="ARBA00023033"/>
    </source>
</evidence>
<evidence type="ECO:0000256" key="7">
    <source>
        <dbReference type="RuleBase" id="RU000461"/>
    </source>
</evidence>
<dbReference type="AlphaFoldDB" id="A0A545V6R3"/>
<keyword evidence="10" id="KW-1185">Reference proteome</keyword>
<gene>
    <name evidence="9" type="ORF">IF1G_03150</name>
</gene>
<keyword evidence="8" id="KW-0812">Transmembrane</keyword>
<feature type="binding site" description="axial binding residue" evidence="6">
    <location>
        <position position="462"/>
    </location>
    <ligand>
        <name>heme</name>
        <dbReference type="ChEBI" id="CHEBI:30413"/>
    </ligand>
    <ligandPart>
        <name>Fe</name>
        <dbReference type="ChEBI" id="CHEBI:18248"/>
    </ligandPart>
</feature>
<dbReference type="SUPFAM" id="SSF48264">
    <property type="entry name" value="Cytochrome P450"/>
    <property type="match status" value="1"/>
</dbReference>
<keyword evidence="3 6" id="KW-0479">Metal-binding</keyword>
<organism evidence="9 10">
    <name type="scientific">Cordyceps javanica</name>
    <dbReference type="NCBI Taxonomy" id="43265"/>
    <lineage>
        <taxon>Eukaryota</taxon>
        <taxon>Fungi</taxon>
        <taxon>Dikarya</taxon>
        <taxon>Ascomycota</taxon>
        <taxon>Pezizomycotina</taxon>
        <taxon>Sordariomycetes</taxon>
        <taxon>Hypocreomycetidae</taxon>
        <taxon>Hypocreales</taxon>
        <taxon>Cordycipitaceae</taxon>
        <taxon>Cordyceps</taxon>
    </lineage>
</organism>
<dbReference type="Pfam" id="PF00067">
    <property type="entry name" value="p450"/>
    <property type="match status" value="1"/>
</dbReference>
<accession>A0A545V6R3</accession>
<evidence type="ECO:0000256" key="6">
    <source>
        <dbReference type="PIRSR" id="PIRSR602403-1"/>
    </source>
</evidence>
<dbReference type="CDD" id="cd11040">
    <property type="entry name" value="CYP7_CYP8-like"/>
    <property type="match status" value="1"/>
</dbReference>
<evidence type="ECO:0000313" key="10">
    <source>
        <dbReference type="Proteomes" id="UP000315783"/>
    </source>
</evidence>
<name>A0A545V6R3_9HYPO</name>
<dbReference type="GO" id="GO:0020037">
    <property type="term" value="F:heme binding"/>
    <property type="evidence" value="ECO:0007669"/>
    <property type="project" value="InterPro"/>
</dbReference>
<reference evidence="9 10" key="1">
    <citation type="journal article" date="2019" name="Appl. Microbiol. Biotechnol.">
        <title>Genome sequence of Isaria javanica and comparative genome analysis insights into family S53 peptidase evolution in fungal entomopathogens.</title>
        <authorList>
            <person name="Lin R."/>
            <person name="Zhang X."/>
            <person name="Xin B."/>
            <person name="Zou M."/>
            <person name="Gao Y."/>
            <person name="Qin F."/>
            <person name="Hu Q."/>
            <person name="Xie B."/>
            <person name="Cheng X."/>
        </authorList>
    </citation>
    <scope>NUCLEOTIDE SEQUENCE [LARGE SCALE GENOMIC DNA]</scope>
    <source>
        <strain evidence="9 10">IJ1G</strain>
    </source>
</reference>
<dbReference type="Gene3D" id="1.10.630.10">
    <property type="entry name" value="Cytochrome P450"/>
    <property type="match status" value="1"/>
</dbReference>
<evidence type="ECO:0000256" key="2">
    <source>
        <dbReference type="ARBA" id="ARBA00010617"/>
    </source>
</evidence>
<keyword evidence="6 7" id="KW-0349">Heme</keyword>
<dbReference type="GO" id="GO:0004497">
    <property type="term" value="F:monooxygenase activity"/>
    <property type="evidence" value="ECO:0007669"/>
    <property type="project" value="UniProtKB-KW"/>
</dbReference>
<dbReference type="PANTHER" id="PTHR47582">
    <property type="entry name" value="P450, PUTATIVE (EUROFUNG)-RELATED"/>
    <property type="match status" value="1"/>
</dbReference>
<keyword evidence="4 6" id="KW-0408">Iron</keyword>
<proteinExistence type="inferred from homology"/>
<dbReference type="InterPro" id="IPR036396">
    <property type="entry name" value="Cyt_P450_sf"/>
</dbReference>
<dbReference type="GO" id="GO:0005506">
    <property type="term" value="F:iron ion binding"/>
    <property type="evidence" value="ECO:0007669"/>
    <property type="project" value="InterPro"/>
</dbReference>
<evidence type="ECO:0000256" key="3">
    <source>
        <dbReference type="ARBA" id="ARBA00022723"/>
    </source>
</evidence>
<dbReference type="EMBL" id="SPUK01000004">
    <property type="protein sequence ID" value="TQV97407.1"/>
    <property type="molecule type" value="Genomic_DNA"/>
</dbReference>